<feature type="transmembrane region" description="Helical" evidence="1">
    <location>
        <begin position="182"/>
        <end position="208"/>
    </location>
</feature>
<accession>A0A0G4IUY2</accession>
<feature type="chain" id="PRO_5005193498" evidence="2">
    <location>
        <begin position="23"/>
        <end position="505"/>
    </location>
</feature>
<evidence type="ECO:0000313" key="3">
    <source>
        <dbReference type="EMBL" id="CEO99062.1"/>
    </source>
</evidence>
<reference evidence="3 4" key="1">
    <citation type="submission" date="2015-02" db="EMBL/GenBank/DDBJ databases">
        <authorList>
            <person name="Chooi Y.-H."/>
        </authorList>
    </citation>
    <scope>NUCLEOTIDE SEQUENCE [LARGE SCALE GENOMIC DNA]</scope>
    <source>
        <strain evidence="3">E3</strain>
    </source>
</reference>
<gene>
    <name evidence="3" type="ORF">PBRA_007176</name>
</gene>
<evidence type="ECO:0000256" key="2">
    <source>
        <dbReference type="SAM" id="SignalP"/>
    </source>
</evidence>
<feature type="transmembrane region" description="Helical" evidence="1">
    <location>
        <begin position="323"/>
        <end position="349"/>
    </location>
</feature>
<keyword evidence="2" id="KW-0732">Signal</keyword>
<feature type="transmembrane region" description="Helical" evidence="1">
    <location>
        <begin position="266"/>
        <end position="287"/>
    </location>
</feature>
<sequence length="505" mass="54624">MPVPVLKLIALSWSALHVVVRGSVTFHSGGPLGNLTLYSPPVTSFIGPQPEDKVDPITRNVVAYAGDLCDMAMVSATTFSDHIVLANPYKFAGAPCSYESMYLNLQSRGAAGIILPSLIDVPGISMFSQDGNRGALTRSVKTMCLQIQPTADAYKTLVDRVPNLSVTMFPDVNVWGAMYSSWYYQLFIRVLPCTILIGSGLLAFVFVVQHTAIMNDRYKEAVVTNRHTLRRRLRYLISIVDLPYIALIIESITATLAGTMLAIDGYLGSGSLSAGVVGFFGTLLNGWSMDCSLVSARLWAKKLTDITPGRLPSLVTRIMLGDYWIATAILYSAPIITDTLFSICLAINYSSAPVMVMGPTIAVLLQIFISSNLIISVVRYHRTVNVIQGAIVDAVPTDDVTSVSRLMKRLSRCALGLAISMLISCTGTLIIGLAPTLTCTPNGFAVAIALFYNGRAMDSAFRVIMMQPRQRDSVHRPTGKGPGTCTPPVLVAPRRFKATILATNN</sequence>
<feature type="transmembrane region" description="Helical" evidence="1">
    <location>
        <begin position="355"/>
        <end position="375"/>
    </location>
</feature>
<feature type="signal peptide" evidence="2">
    <location>
        <begin position="1"/>
        <end position="22"/>
    </location>
</feature>
<dbReference type="EMBL" id="CDSF01000089">
    <property type="protein sequence ID" value="CEO99062.1"/>
    <property type="molecule type" value="Genomic_DNA"/>
</dbReference>
<evidence type="ECO:0000313" key="4">
    <source>
        <dbReference type="Proteomes" id="UP000039324"/>
    </source>
</evidence>
<evidence type="ECO:0000256" key="1">
    <source>
        <dbReference type="SAM" id="Phobius"/>
    </source>
</evidence>
<keyword evidence="1" id="KW-0812">Transmembrane</keyword>
<organism evidence="3 4">
    <name type="scientific">Plasmodiophora brassicae</name>
    <name type="common">Clubroot disease agent</name>
    <dbReference type="NCBI Taxonomy" id="37360"/>
    <lineage>
        <taxon>Eukaryota</taxon>
        <taxon>Sar</taxon>
        <taxon>Rhizaria</taxon>
        <taxon>Endomyxa</taxon>
        <taxon>Phytomyxea</taxon>
        <taxon>Plasmodiophorida</taxon>
        <taxon>Plasmodiophoridae</taxon>
        <taxon>Plasmodiophora</taxon>
    </lineage>
</organism>
<feature type="transmembrane region" description="Helical" evidence="1">
    <location>
        <begin position="235"/>
        <end position="260"/>
    </location>
</feature>
<proteinExistence type="predicted"/>
<name>A0A0G4IUY2_PLABS</name>
<keyword evidence="1" id="KW-1133">Transmembrane helix</keyword>
<keyword evidence="4" id="KW-1185">Reference proteome</keyword>
<dbReference type="AlphaFoldDB" id="A0A0G4IUY2"/>
<dbReference type="Proteomes" id="UP000039324">
    <property type="component" value="Unassembled WGS sequence"/>
</dbReference>
<protein>
    <submittedName>
        <fullName evidence="3">Uncharacterized protein</fullName>
    </submittedName>
</protein>
<feature type="transmembrane region" description="Helical" evidence="1">
    <location>
        <begin position="414"/>
        <end position="437"/>
    </location>
</feature>
<keyword evidence="1" id="KW-0472">Membrane</keyword>